<dbReference type="PRINTS" id="PR00347">
    <property type="entry name" value="THAUMATIN"/>
</dbReference>
<dbReference type="Proteomes" id="UP000188354">
    <property type="component" value="Chromosome LG13"/>
</dbReference>
<dbReference type="InterPro" id="IPR017949">
    <property type="entry name" value="Thaumatin_CS"/>
</dbReference>
<keyword evidence="3" id="KW-1133">Transmembrane helix</keyword>
<evidence type="ECO:0008006" key="7">
    <source>
        <dbReference type="Google" id="ProtNLM"/>
    </source>
</evidence>
<proteinExistence type="inferred from homology"/>
<feature type="transmembrane region" description="Helical" evidence="3">
    <location>
        <begin position="589"/>
        <end position="608"/>
    </location>
</feature>
<dbReference type="AlphaFoldDB" id="A0A4P1R1W7"/>
<keyword evidence="3" id="KW-0472">Membrane</keyword>
<evidence type="ECO:0000256" key="4">
    <source>
        <dbReference type="SAM" id="SignalP"/>
    </source>
</evidence>
<evidence type="ECO:0000313" key="5">
    <source>
        <dbReference type="EMBL" id="OIV99557.1"/>
    </source>
</evidence>
<dbReference type="CDD" id="cd09218">
    <property type="entry name" value="TLP-PA"/>
    <property type="match status" value="2"/>
</dbReference>
<keyword evidence="4" id="KW-0732">Signal</keyword>
<dbReference type="SMART" id="SM00205">
    <property type="entry name" value="THN"/>
    <property type="match status" value="2"/>
</dbReference>
<evidence type="ECO:0000256" key="3">
    <source>
        <dbReference type="SAM" id="Phobius"/>
    </source>
</evidence>
<evidence type="ECO:0000256" key="1">
    <source>
        <dbReference type="ARBA" id="ARBA00010607"/>
    </source>
</evidence>
<feature type="region of interest" description="Disordered" evidence="2">
    <location>
        <begin position="507"/>
        <end position="534"/>
    </location>
</feature>
<dbReference type="InterPro" id="IPR037176">
    <property type="entry name" value="Osmotin/thaumatin-like_sf"/>
</dbReference>
<keyword evidence="6" id="KW-1185">Reference proteome</keyword>
<keyword evidence="3" id="KW-0812">Transmembrane</keyword>
<dbReference type="PROSITE" id="PS51367">
    <property type="entry name" value="THAUMATIN_2"/>
    <property type="match status" value="2"/>
</dbReference>
<name>A0A4P1R1W7_LUPAN</name>
<dbReference type="FunFam" id="2.60.110.10:FF:000001">
    <property type="entry name" value="THAUMATIN-LIKE PROTEIN 1"/>
    <property type="match status" value="2"/>
</dbReference>
<dbReference type="PROSITE" id="PS00316">
    <property type="entry name" value="THAUMATIN_1"/>
    <property type="match status" value="2"/>
</dbReference>
<sequence>MGRVLLFLIILIFVALSFLSEVQSTSFKIVNKCRHTIWPGLLSGATSPPLPTTGFALNSGKSKTIKIPKSWSGRLWARTLCGKGSDGKFSCVTADCGSGKVECAGGGAKPPATLAELTLNGADGLDFYDVSLVDGYNLPMLIVAKGGTRGGCSPTGCLVELNGACPKDLRVVRGNGSRESVACRSACEAFGDPRYCCSEAYSTPDTCGPSVYSQFFKFACPRAYSYAYDDKTSTYTCASANYLIIFCPLPYTSEKLLEVRKDGAPLPLVNKTMMYLSHSGGSSSTGVIAATFTFVNRCDYTVWPGILANAGSPPLDSTGFELPKLTSRTFQPPTAWSGRFWARTGCNFDGSGSGSCLTGDCGSGQQECNGAGAAPPVTLAEFTLGTIGQDFYDVSLVDGYNLPMIVEGSGGSGSCASTGCTSDLNLQCPAELKVEGGGACKSACEAFGSPEYCCSGAYGSPGTCRPSIYSQMFKAACPKSYSYAYDDATSTFTCSGADYTITFCPSSPSQKSSRDPNPMTQTTPQGSGIGVVGTGTETGTGGYTGSVGTDTGVGYAGIGTGSGTGSGDAMLADGSYLAGLAMGDSSRTIITLSSSFIYFSSLLIILIFI</sequence>
<dbReference type="PANTHER" id="PTHR31048">
    <property type="entry name" value="OS03G0233200 PROTEIN"/>
    <property type="match status" value="1"/>
</dbReference>
<evidence type="ECO:0000313" key="6">
    <source>
        <dbReference type="Proteomes" id="UP000188354"/>
    </source>
</evidence>
<evidence type="ECO:0000256" key="2">
    <source>
        <dbReference type="SAM" id="MobiDB-lite"/>
    </source>
</evidence>
<dbReference type="Gramene" id="OIV99557">
    <property type="protein sequence ID" value="OIV99557"/>
    <property type="gene ID" value="TanjilG_17367"/>
</dbReference>
<accession>A0A4P1R1W7</accession>
<feature type="signal peptide" evidence="4">
    <location>
        <begin position="1"/>
        <end position="24"/>
    </location>
</feature>
<dbReference type="SUPFAM" id="SSF49870">
    <property type="entry name" value="Osmotin, thaumatin-like protein"/>
    <property type="match status" value="2"/>
</dbReference>
<organism evidence="5 6">
    <name type="scientific">Lupinus angustifolius</name>
    <name type="common">Narrow-leaved blue lupine</name>
    <dbReference type="NCBI Taxonomy" id="3871"/>
    <lineage>
        <taxon>Eukaryota</taxon>
        <taxon>Viridiplantae</taxon>
        <taxon>Streptophyta</taxon>
        <taxon>Embryophyta</taxon>
        <taxon>Tracheophyta</taxon>
        <taxon>Spermatophyta</taxon>
        <taxon>Magnoliopsida</taxon>
        <taxon>eudicotyledons</taxon>
        <taxon>Gunneridae</taxon>
        <taxon>Pentapetalae</taxon>
        <taxon>rosids</taxon>
        <taxon>fabids</taxon>
        <taxon>Fabales</taxon>
        <taxon>Fabaceae</taxon>
        <taxon>Papilionoideae</taxon>
        <taxon>50 kb inversion clade</taxon>
        <taxon>genistoids sensu lato</taxon>
        <taxon>core genistoids</taxon>
        <taxon>Genisteae</taxon>
        <taxon>Lupinus</taxon>
    </lineage>
</organism>
<feature type="chain" id="PRO_5020028047" description="Thaumatin-like protein 1b" evidence="4">
    <location>
        <begin position="25"/>
        <end position="609"/>
    </location>
</feature>
<dbReference type="EMBL" id="CM007373">
    <property type="protein sequence ID" value="OIV99557.1"/>
    <property type="molecule type" value="Genomic_DNA"/>
</dbReference>
<comment type="similarity">
    <text evidence="1">Belongs to the thaumatin family.</text>
</comment>
<reference evidence="5 6" key="1">
    <citation type="journal article" date="2017" name="Plant Biotechnol. J.">
        <title>A comprehensive draft genome sequence for lupin (Lupinus angustifolius), an emerging health food: insights into plant-microbe interactions and legume evolution.</title>
        <authorList>
            <person name="Hane J.K."/>
            <person name="Ming Y."/>
            <person name="Kamphuis L.G."/>
            <person name="Nelson M.N."/>
            <person name="Garg G."/>
            <person name="Atkins C.A."/>
            <person name="Bayer P.E."/>
            <person name="Bravo A."/>
            <person name="Bringans S."/>
            <person name="Cannon S."/>
            <person name="Edwards D."/>
            <person name="Foley R."/>
            <person name="Gao L.L."/>
            <person name="Harrison M.J."/>
            <person name="Huang W."/>
            <person name="Hurgobin B."/>
            <person name="Li S."/>
            <person name="Liu C.W."/>
            <person name="McGrath A."/>
            <person name="Morahan G."/>
            <person name="Murray J."/>
            <person name="Weller J."/>
            <person name="Jian J."/>
            <person name="Singh K.B."/>
        </authorList>
    </citation>
    <scope>NUCLEOTIDE SEQUENCE [LARGE SCALE GENOMIC DNA]</scope>
    <source>
        <strain evidence="6">cv. Tanjil</strain>
        <tissue evidence="5">Whole plant</tissue>
    </source>
</reference>
<gene>
    <name evidence="5" type="ORF">TanjilG_17367</name>
</gene>
<dbReference type="InterPro" id="IPR001938">
    <property type="entry name" value="Thaumatin"/>
</dbReference>
<dbReference type="Gene3D" id="2.60.110.10">
    <property type="entry name" value="Thaumatin"/>
    <property type="match status" value="2"/>
</dbReference>
<protein>
    <recommendedName>
        <fullName evidence="7">Thaumatin-like protein 1b</fullName>
    </recommendedName>
</protein>
<dbReference type="Pfam" id="PF00314">
    <property type="entry name" value="Thaumatin"/>
    <property type="match status" value="2"/>
</dbReference>